<dbReference type="SUPFAM" id="SSF53474">
    <property type="entry name" value="alpha/beta-Hydrolases"/>
    <property type="match status" value="1"/>
</dbReference>
<dbReference type="InterPro" id="IPR019826">
    <property type="entry name" value="Carboxylesterase_B_AS"/>
</dbReference>
<dbReference type="Pfam" id="PF00135">
    <property type="entry name" value="COesterase"/>
    <property type="match status" value="1"/>
</dbReference>
<evidence type="ECO:0000256" key="1">
    <source>
        <dbReference type="ARBA" id="ARBA00005964"/>
    </source>
</evidence>
<reference evidence="5" key="1">
    <citation type="submission" date="2018-03" db="EMBL/GenBank/DDBJ databases">
        <authorList>
            <person name="Guldener U."/>
        </authorList>
    </citation>
    <scope>NUCLEOTIDE SEQUENCE</scope>
</reference>
<dbReference type="InterPro" id="IPR050309">
    <property type="entry name" value="Type-B_Carboxylest/Lipase"/>
</dbReference>
<evidence type="ECO:0000313" key="6">
    <source>
        <dbReference type="Proteomes" id="UP001187682"/>
    </source>
</evidence>
<comment type="similarity">
    <text evidence="1 3">Belongs to the type-B carboxylesterase/lipase family.</text>
</comment>
<evidence type="ECO:0000256" key="3">
    <source>
        <dbReference type="RuleBase" id="RU361235"/>
    </source>
</evidence>
<dbReference type="EC" id="3.1.1.-" evidence="3"/>
<evidence type="ECO:0000256" key="2">
    <source>
        <dbReference type="ARBA" id="ARBA00022801"/>
    </source>
</evidence>
<accession>A0AAE8T089</accession>
<organism evidence="5 6">
    <name type="scientific">Cephalotrichum gorgonifer</name>
    <dbReference type="NCBI Taxonomy" id="2041049"/>
    <lineage>
        <taxon>Eukaryota</taxon>
        <taxon>Fungi</taxon>
        <taxon>Dikarya</taxon>
        <taxon>Ascomycota</taxon>
        <taxon>Pezizomycotina</taxon>
        <taxon>Sordariomycetes</taxon>
        <taxon>Hypocreomycetidae</taxon>
        <taxon>Microascales</taxon>
        <taxon>Microascaceae</taxon>
        <taxon>Cephalotrichum</taxon>
    </lineage>
</organism>
<evidence type="ECO:0000313" key="5">
    <source>
        <dbReference type="EMBL" id="SPO07784.1"/>
    </source>
</evidence>
<dbReference type="InterPro" id="IPR002018">
    <property type="entry name" value="CarbesteraseB"/>
</dbReference>
<comment type="caution">
    <text evidence="5">The sequence shown here is derived from an EMBL/GenBank/DDBJ whole genome shotgun (WGS) entry which is preliminary data.</text>
</comment>
<proteinExistence type="inferred from homology"/>
<dbReference type="InterPro" id="IPR029058">
    <property type="entry name" value="AB_hydrolase_fold"/>
</dbReference>
<dbReference type="AlphaFoldDB" id="A0AAE8T089"/>
<gene>
    <name evidence="5" type="ORF">DNG_10479</name>
</gene>
<keyword evidence="2 3" id="KW-0378">Hydrolase</keyword>
<sequence>MKSVFVHPTIGEVVGNKAEGCTQFLGVKYATLKHRLAPAEPVQYRGEGIDATKHGPQVVGPPSGVDMEHGFIQHELPKPEFPGVSDVDGLSLNITVPVFIHGGGFVLGGNWWPQYDLAKVVKLSTDLGKPLIAININYRVGAPGFLTSPELRAAGCQTNNGLRDQRAALRWIQEYIAGFGGDPNQVTVMGESAGAVSAGLLLLSKEPLAKQLILIGGSPPLMGQLPMPAADHIAKDVMLALGLDGVPSSDAAQRLLNIPVEDFWTKIPMSIPMIPVIDNDVVPTQVTLRTFSQGVPAMPGYDWVSSIMVGDSKLDASIMAYTSLLARKAGIAASFQASAAKTLQAHPDTLKSLLQHYSLDETATSTLTDDEALLNILKFISDVAFFMPAVEIASNFPKNSFIFGFNEPNPWDGLFKGHASHVLDVAFLFQNYNQFLDETQRASAVAFATDVITFTNSQQPWKPFNNGDNGAAFYSNGKRGFSEPSFTEQSGRSPFILEVGRDETGPGKDVLVQVFTDFITG</sequence>
<dbReference type="GO" id="GO:0016787">
    <property type="term" value="F:hydrolase activity"/>
    <property type="evidence" value="ECO:0007669"/>
    <property type="project" value="UniProtKB-KW"/>
</dbReference>
<feature type="domain" description="Carboxylesterase type B" evidence="4">
    <location>
        <begin position="6"/>
        <end position="433"/>
    </location>
</feature>
<dbReference type="Gene3D" id="3.40.50.1820">
    <property type="entry name" value="alpha/beta hydrolase"/>
    <property type="match status" value="1"/>
</dbReference>
<dbReference type="PANTHER" id="PTHR11559">
    <property type="entry name" value="CARBOXYLESTERASE"/>
    <property type="match status" value="1"/>
</dbReference>
<evidence type="ECO:0000259" key="4">
    <source>
        <dbReference type="Pfam" id="PF00135"/>
    </source>
</evidence>
<protein>
    <recommendedName>
        <fullName evidence="3">Carboxylic ester hydrolase</fullName>
        <ecNumber evidence="3">3.1.1.-</ecNumber>
    </recommendedName>
</protein>
<keyword evidence="6" id="KW-1185">Reference proteome</keyword>
<dbReference type="Proteomes" id="UP001187682">
    <property type="component" value="Unassembled WGS sequence"/>
</dbReference>
<dbReference type="PROSITE" id="PS00122">
    <property type="entry name" value="CARBOXYLESTERASE_B_1"/>
    <property type="match status" value="1"/>
</dbReference>
<name>A0AAE8T089_9PEZI</name>
<dbReference type="EMBL" id="ONZQ02000027">
    <property type="protein sequence ID" value="SPO07784.1"/>
    <property type="molecule type" value="Genomic_DNA"/>
</dbReference>